<reference evidence="1 2" key="1">
    <citation type="submission" date="2019-08" db="EMBL/GenBank/DDBJ databases">
        <authorList>
            <person name="Dong K."/>
        </authorList>
    </citation>
    <scope>NUCLEOTIDE SEQUENCE [LARGE SCALE GENOMIC DNA]</scope>
    <source>
        <strain evidence="1 2">K-1</strain>
    </source>
</reference>
<dbReference type="Proteomes" id="UP000321949">
    <property type="component" value="Unassembled WGS sequence"/>
</dbReference>
<keyword evidence="2" id="KW-1185">Reference proteome</keyword>
<protein>
    <recommendedName>
        <fullName evidence="3">Class I SAM-dependent methyltransferase</fullName>
    </recommendedName>
</protein>
<dbReference type="OrthoDB" id="9786043at2"/>
<proteinExistence type="predicted"/>
<evidence type="ECO:0000313" key="2">
    <source>
        <dbReference type="Proteomes" id="UP000321949"/>
    </source>
</evidence>
<accession>A0A5C8HVK3</accession>
<dbReference type="SUPFAM" id="SSF53335">
    <property type="entry name" value="S-adenosyl-L-methionine-dependent methyltransferases"/>
    <property type="match status" value="1"/>
</dbReference>
<sequence length="210" mass="22442">MPTNPWRGIGLDVYESHMSDPDVGQLAALLGITAAQLRDHPSRRVGIRGIAAGNGLDALDETEVDSVSGYDINADYLEACRSRYEARFGDRMHLIECSIDRSLAITPTDLLIANLLIEYIGIDEFAAFVAANTTAIGVPSCVTQRNGEVGVVSKTKYSSAFVGLESIASEVDPDALAAALSAVGWFEVSRSEHPLPNGKVLTRQDFAATS</sequence>
<organism evidence="1 2">
    <name type="scientific">Microbacterium saccharophilum</name>
    <dbReference type="NCBI Taxonomy" id="1213358"/>
    <lineage>
        <taxon>Bacteria</taxon>
        <taxon>Bacillati</taxon>
        <taxon>Actinomycetota</taxon>
        <taxon>Actinomycetes</taxon>
        <taxon>Micrococcales</taxon>
        <taxon>Microbacteriaceae</taxon>
        <taxon>Microbacterium</taxon>
    </lineage>
</organism>
<dbReference type="Gene3D" id="3.40.50.150">
    <property type="entry name" value="Vaccinia Virus protein VP39"/>
    <property type="match status" value="1"/>
</dbReference>
<evidence type="ECO:0000313" key="1">
    <source>
        <dbReference type="EMBL" id="TXK08927.1"/>
    </source>
</evidence>
<dbReference type="InterPro" id="IPR029063">
    <property type="entry name" value="SAM-dependent_MTases_sf"/>
</dbReference>
<name>A0A5C8HVK3_9MICO</name>
<gene>
    <name evidence="1" type="ORF">FVP74_12670</name>
</gene>
<dbReference type="EMBL" id="VRSX01000006">
    <property type="protein sequence ID" value="TXK08927.1"/>
    <property type="molecule type" value="Genomic_DNA"/>
</dbReference>
<dbReference type="AlphaFoldDB" id="A0A5C8HVK3"/>
<comment type="caution">
    <text evidence="1">The sequence shown here is derived from an EMBL/GenBank/DDBJ whole genome shotgun (WGS) entry which is preliminary data.</text>
</comment>
<evidence type="ECO:0008006" key="3">
    <source>
        <dbReference type="Google" id="ProtNLM"/>
    </source>
</evidence>